<evidence type="ECO:0000256" key="5">
    <source>
        <dbReference type="ARBA" id="ARBA00022692"/>
    </source>
</evidence>
<dbReference type="PANTHER" id="PTHR43156">
    <property type="entry name" value="STAGE II SPORULATION PROTEIN E-RELATED"/>
    <property type="match status" value="1"/>
</dbReference>
<dbReference type="GO" id="GO:0016301">
    <property type="term" value="F:kinase activity"/>
    <property type="evidence" value="ECO:0007669"/>
    <property type="project" value="UniProtKB-KW"/>
</dbReference>
<dbReference type="Pfam" id="PF17203">
    <property type="entry name" value="sCache_3_2"/>
    <property type="match status" value="1"/>
</dbReference>
<dbReference type="InterPro" id="IPR035965">
    <property type="entry name" value="PAS-like_dom_sf"/>
</dbReference>
<dbReference type="InterPro" id="IPR052016">
    <property type="entry name" value="Bact_Sigma-Reg"/>
</dbReference>
<dbReference type="InterPro" id="IPR036890">
    <property type="entry name" value="HATPase_C_sf"/>
</dbReference>
<reference evidence="17 18" key="1">
    <citation type="submission" date="2018-06" db="EMBL/GenBank/DDBJ databases">
        <title>Streptomyces reniochalinae sp. nov. and Streptomyces diacarnus sp. nov. from marine sponges.</title>
        <authorList>
            <person name="Li L."/>
        </authorList>
    </citation>
    <scope>NUCLEOTIDE SEQUENCE [LARGE SCALE GENOMIC DNA]</scope>
    <source>
        <strain evidence="17 18">LHW50302</strain>
    </source>
</reference>
<feature type="region of interest" description="Disordered" evidence="13">
    <location>
        <begin position="933"/>
        <end position="955"/>
    </location>
</feature>
<dbReference type="Gene3D" id="3.30.565.10">
    <property type="entry name" value="Histidine kinase-like ATPase, C-terminal domain"/>
    <property type="match status" value="1"/>
</dbReference>
<dbReference type="InterPro" id="IPR029151">
    <property type="entry name" value="Sensor-like_sf"/>
</dbReference>
<evidence type="ECO:0000256" key="4">
    <source>
        <dbReference type="ARBA" id="ARBA00022679"/>
    </source>
</evidence>
<dbReference type="GO" id="GO:0016791">
    <property type="term" value="F:phosphatase activity"/>
    <property type="evidence" value="ECO:0007669"/>
    <property type="project" value="TreeGrafter"/>
</dbReference>
<feature type="transmembrane region" description="Helical" evidence="14">
    <location>
        <begin position="61"/>
        <end position="83"/>
    </location>
</feature>
<feature type="compositionally biased region" description="Acidic residues" evidence="13">
    <location>
        <begin position="940"/>
        <end position="955"/>
    </location>
</feature>
<feature type="domain" description="GAF" evidence="15">
    <location>
        <begin position="390"/>
        <end position="567"/>
    </location>
</feature>
<dbReference type="GO" id="GO:0005886">
    <property type="term" value="C:plasma membrane"/>
    <property type="evidence" value="ECO:0007669"/>
    <property type="project" value="UniProtKB-SubCell"/>
</dbReference>
<evidence type="ECO:0000256" key="2">
    <source>
        <dbReference type="ARBA" id="ARBA00022475"/>
    </source>
</evidence>
<evidence type="ECO:0000313" key="17">
    <source>
        <dbReference type="EMBL" id="RCG15778.1"/>
    </source>
</evidence>
<dbReference type="InterPro" id="IPR003018">
    <property type="entry name" value="GAF"/>
</dbReference>
<dbReference type="Pfam" id="PF01590">
    <property type="entry name" value="GAF"/>
    <property type="match status" value="1"/>
</dbReference>
<dbReference type="InterPro" id="IPR003594">
    <property type="entry name" value="HATPase_dom"/>
</dbReference>
<gene>
    <name evidence="17" type="ORF">DQ392_22135</name>
</gene>
<dbReference type="SUPFAM" id="SSF55874">
    <property type="entry name" value="ATPase domain of HSP90 chaperone/DNA topoisomerase II/histidine kinase"/>
    <property type="match status" value="1"/>
</dbReference>
<evidence type="ECO:0000256" key="7">
    <source>
        <dbReference type="ARBA" id="ARBA00022777"/>
    </source>
</evidence>
<name>A0A367ECI8_9ACTN</name>
<dbReference type="GO" id="GO:0005524">
    <property type="term" value="F:ATP binding"/>
    <property type="evidence" value="ECO:0007669"/>
    <property type="project" value="UniProtKB-KW"/>
</dbReference>
<evidence type="ECO:0000313" key="18">
    <source>
        <dbReference type="Proteomes" id="UP000253507"/>
    </source>
</evidence>
<keyword evidence="5 14" id="KW-0812">Transmembrane</keyword>
<keyword evidence="4" id="KW-0808">Transferase</keyword>
<dbReference type="Pfam" id="PF13581">
    <property type="entry name" value="HATPase_c_2"/>
    <property type="match status" value="1"/>
</dbReference>
<dbReference type="Gene3D" id="3.60.40.10">
    <property type="entry name" value="PPM-type phosphatase domain"/>
    <property type="match status" value="1"/>
</dbReference>
<keyword evidence="9" id="KW-0067">ATP-binding</keyword>
<dbReference type="SUPFAM" id="SSF55785">
    <property type="entry name" value="PYP-like sensor domain (PAS domain)"/>
    <property type="match status" value="1"/>
</dbReference>
<dbReference type="FunFam" id="3.30.450.40:FF:000035">
    <property type="entry name" value="PAS sensor protein"/>
    <property type="match status" value="1"/>
</dbReference>
<evidence type="ECO:0000259" key="15">
    <source>
        <dbReference type="SMART" id="SM00065"/>
    </source>
</evidence>
<evidence type="ECO:0000256" key="1">
    <source>
        <dbReference type="ARBA" id="ARBA00004651"/>
    </source>
</evidence>
<dbReference type="InterPro" id="IPR033463">
    <property type="entry name" value="sCache_3"/>
</dbReference>
<dbReference type="InterPro" id="IPR029016">
    <property type="entry name" value="GAF-like_dom_sf"/>
</dbReference>
<organism evidence="17 18">
    <name type="scientific">Streptomyces reniochalinae</name>
    <dbReference type="NCBI Taxonomy" id="2250578"/>
    <lineage>
        <taxon>Bacteria</taxon>
        <taxon>Bacillati</taxon>
        <taxon>Actinomycetota</taxon>
        <taxon>Actinomycetes</taxon>
        <taxon>Kitasatosporales</taxon>
        <taxon>Streptomycetaceae</taxon>
        <taxon>Streptomyces</taxon>
    </lineage>
</organism>
<keyword evidence="10 14" id="KW-1133">Transmembrane helix</keyword>
<dbReference type="InterPro" id="IPR001932">
    <property type="entry name" value="PPM-type_phosphatase-like_dom"/>
</dbReference>
<dbReference type="PANTHER" id="PTHR43156:SF2">
    <property type="entry name" value="STAGE II SPORULATION PROTEIN E"/>
    <property type="match status" value="1"/>
</dbReference>
<dbReference type="Gene3D" id="3.30.450.20">
    <property type="entry name" value="PAS domain"/>
    <property type="match status" value="2"/>
</dbReference>
<dbReference type="FunFam" id="3.60.40.10:FF:000031">
    <property type="entry name" value="PAS sensor protein"/>
    <property type="match status" value="1"/>
</dbReference>
<evidence type="ECO:0000256" key="11">
    <source>
        <dbReference type="ARBA" id="ARBA00023012"/>
    </source>
</evidence>
<evidence type="ECO:0000256" key="10">
    <source>
        <dbReference type="ARBA" id="ARBA00022989"/>
    </source>
</evidence>
<evidence type="ECO:0000256" key="3">
    <source>
        <dbReference type="ARBA" id="ARBA00022553"/>
    </source>
</evidence>
<evidence type="ECO:0000256" key="8">
    <source>
        <dbReference type="ARBA" id="ARBA00022801"/>
    </source>
</evidence>
<feature type="compositionally biased region" description="Gly residues" evidence="13">
    <location>
        <begin position="17"/>
        <end position="28"/>
    </location>
</feature>
<keyword evidence="7" id="KW-0418">Kinase</keyword>
<comment type="subcellular location">
    <subcellularLocation>
        <location evidence="1">Cell membrane</location>
        <topology evidence="1">Multi-pass membrane protein</topology>
    </subcellularLocation>
</comment>
<evidence type="ECO:0000256" key="14">
    <source>
        <dbReference type="SAM" id="Phobius"/>
    </source>
</evidence>
<keyword evidence="12 14" id="KW-0472">Membrane</keyword>
<evidence type="ECO:0000256" key="6">
    <source>
        <dbReference type="ARBA" id="ARBA00022741"/>
    </source>
</evidence>
<keyword evidence="3" id="KW-0597">Phosphoprotein</keyword>
<protein>
    <submittedName>
        <fullName evidence="17">GAF domain-containing protein</fullName>
    </submittedName>
</protein>
<dbReference type="Proteomes" id="UP000253507">
    <property type="component" value="Unassembled WGS sequence"/>
</dbReference>
<comment type="caution">
    <text evidence="17">The sequence shown here is derived from an EMBL/GenBank/DDBJ whole genome shotgun (WGS) entry which is preliminary data.</text>
</comment>
<sequence>MSPASAHSEQEPDPGTRGSGTGSSGTHGSGTPDPGSSGGHARPRKGSRLPFGARSVAGEVFILQVTVIVLLMIAVVVAFLLHAQWDSNRHARQEGLAVAKTFASSPGVVERLDGPDPTAALQPRAEAVRKATSVDYVVVWRPDGIRVTSSEPDLIGKRVVRPFKNMVRRARRGLPTTTTLKVAGTGGETVNSAAPITRPDGSLAGLVSAGVKVTRVNQGVKNQLPVLLMSAVGALILASGSSALVSRRLRRQTHGLGPTEMTRMYEHHDAVLHAVREGVLILDEEARLRLANSEARRLLELPRNAEGRRVDQLGLDTGMAGLLASGRTASDEVHLAGGRLLAVNIRATRAEEGVPGRVATLRDTTELHALEGRVEVARERLRLLYEAGVRIGTTLDVVRTAEELTEVVVDQFADFATVELLDPVPRGEEPTETPTDMRRVAISGIRDPSPLYPVGEVTRTVGVTGTGDGTADGTGPDSVGAVLEPDLREAHAWQEQNPERARAAIADGIHSLITVPLRARGVLLGVVDFWRAGGSQAYGEEDLAFAEELAARAAVSIDNARRYTRENAMAVTLQRSLLPRGLPDQDALEVATRYRPTRAGVGGDWFDVIPLPGARVALVVGDVVGHGLHAAATMGRLRTAVLNFSSLDLAPEELLAHLDELVDRIDQDQTAEGNGESVTGATCLYAIYDSVTGRCTMARAGHLGPAVVLPDGTVEFPEIPVGLPLGLGGAPFETTELHPPENSRLVLYTDGLVEDRDRDIDDGLAQLHDALAGHPERSPEETCGAVLDALLPPDPSDDVALLVARTKVLPSERVAQWDVPADSGAVAPVRAQVTRKLAEWGLEDVAFTTELILSELVTNAIRYGSEPIRARLLYGRTLTCEVSDGSSTSPHLRRAAATEEGGRGLFLVAQLAERWGTRYTPHGKVMWTEQSLHNGARGGEEDEESLLDQWDDGSL</sequence>
<dbReference type="SUPFAM" id="SSF103190">
    <property type="entry name" value="Sensory domain-like"/>
    <property type="match status" value="1"/>
</dbReference>
<evidence type="ECO:0000256" key="9">
    <source>
        <dbReference type="ARBA" id="ARBA00022840"/>
    </source>
</evidence>
<accession>A0A367ECI8</accession>
<dbReference type="SMART" id="SM00331">
    <property type="entry name" value="PP2C_SIG"/>
    <property type="match status" value="1"/>
</dbReference>
<dbReference type="AlphaFoldDB" id="A0A367ECI8"/>
<feature type="domain" description="PPM-type phosphatase" evidence="16">
    <location>
        <begin position="585"/>
        <end position="806"/>
    </location>
</feature>
<keyword evidence="6" id="KW-0547">Nucleotide-binding</keyword>
<dbReference type="InterPro" id="IPR036457">
    <property type="entry name" value="PPM-type-like_dom_sf"/>
</dbReference>
<keyword evidence="8" id="KW-0378">Hydrolase</keyword>
<dbReference type="SMART" id="SM00065">
    <property type="entry name" value="GAF"/>
    <property type="match status" value="1"/>
</dbReference>
<feature type="transmembrane region" description="Helical" evidence="14">
    <location>
        <begin position="224"/>
        <end position="245"/>
    </location>
</feature>
<keyword evidence="18" id="KW-1185">Reference proteome</keyword>
<keyword evidence="11" id="KW-0902">Two-component regulatory system</keyword>
<proteinExistence type="predicted"/>
<dbReference type="SUPFAM" id="SSF81606">
    <property type="entry name" value="PP2C-like"/>
    <property type="match status" value="1"/>
</dbReference>
<feature type="region of interest" description="Disordered" evidence="13">
    <location>
        <begin position="1"/>
        <end position="47"/>
    </location>
</feature>
<dbReference type="CDD" id="cd16936">
    <property type="entry name" value="HATPase_RsbW-like"/>
    <property type="match status" value="1"/>
</dbReference>
<keyword evidence="2" id="KW-1003">Cell membrane</keyword>
<dbReference type="OrthoDB" id="118142at2"/>
<evidence type="ECO:0000259" key="16">
    <source>
        <dbReference type="SMART" id="SM00331"/>
    </source>
</evidence>
<evidence type="ECO:0000256" key="13">
    <source>
        <dbReference type="SAM" id="MobiDB-lite"/>
    </source>
</evidence>
<dbReference type="GO" id="GO:0000160">
    <property type="term" value="P:phosphorelay signal transduction system"/>
    <property type="evidence" value="ECO:0007669"/>
    <property type="project" value="UniProtKB-KW"/>
</dbReference>
<dbReference type="EMBL" id="QOIM01000040">
    <property type="protein sequence ID" value="RCG15778.1"/>
    <property type="molecule type" value="Genomic_DNA"/>
</dbReference>
<dbReference type="SUPFAM" id="SSF55781">
    <property type="entry name" value="GAF domain-like"/>
    <property type="match status" value="1"/>
</dbReference>
<dbReference type="FunFam" id="3.30.565.10:FF:000028">
    <property type="entry name" value="PAS sensor protein"/>
    <property type="match status" value="1"/>
</dbReference>
<dbReference type="Gene3D" id="3.30.450.40">
    <property type="match status" value="1"/>
</dbReference>
<dbReference type="Pfam" id="PF07228">
    <property type="entry name" value="SpoIIE"/>
    <property type="match status" value="1"/>
</dbReference>
<evidence type="ECO:0000256" key="12">
    <source>
        <dbReference type="ARBA" id="ARBA00023136"/>
    </source>
</evidence>